<organism evidence="2 3">
    <name type="scientific">Rhizobium soli</name>
    <dbReference type="NCBI Taxonomy" id="424798"/>
    <lineage>
        <taxon>Bacteria</taxon>
        <taxon>Pseudomonadati</taxon>
        <taxon>Pseudomonadota</taxon>
        <taxon>Alphaproteobacteria</taxon>
        <taxon>Hyphomicrobiales</taxon>
        <taxon>Rhizobiaceae</taxon>
        <taxon>Rhizobium/Agrobacterium group</taxon>
        <taxon>Rhizobium</taxon>
    </lineage>
</organism>
<name>A0A7X0JPH3_9HYPH</name>
<sequence length="223" mass="24498">MSESNKIYLPSSGPSAWQQFLAEPEKQWRTGYSAKTLAHSWEASSGLPPEVARLFPAEAELLIAIPEHKVPLPGGRRESQNDVFALIRHGEKTCAAMIEGKVREPFGPTVGEWMAEASPGKILRMAYLCKILGLEGVPSGSIRYQLLHRTASAIIESRRFKTDEAAMIVHSFAQDKVWFSDFASFAAILGGNVVPDEVVELDLKSGTRLRLGWATGDATFLEV</sequence>
<dbReference type="RefSeq" id="WP_184655596.1">
    <property type="nucleotide sequence ID" value="NZ_JACHBU010000008.1"/>
</dbReference>
<evidence type="ECO:0000313" key="2">
    <source>
        <dbReference type="EMBL" id="MBB6510416.1"/>
    </source>
</evidence>
<gene>
    <name evidence="2" type="ORF">F4695_003805</name>
</gene>
<protein>
    <recommendedName>
        <fullName evidence="1">DUF6946 domain-containing protein</fullName>
    </recommendedName>
</protein>
<dbReference type="AlphaFoldDB" id="A0A7X0JPH3"/>
<dbReference type="Proteomes" id="UP000585437">
    <property type="component" value="Unassembled WGS sequence"/>
</dbReference>
<evidence type="ECO:0000259" key="1">
    <source>
        <dbReference type="Pfam" id="PF22187"/>
    </source>
</evidence>
<dbReference type="EMBL" id="JACHBU010000008">
    <property type="protein sequence ID" value="MBB6510416.1"/>
    <property type="molecule type" value="Genomic_DNA"/>
</dbReference>
<comment type="caution">
    <text evidence="2">The sequence shown here is derived from an EMBL/GenBank/DDBJ whole genome shotgun (WGS) entry which is preliminary data.</text>
</comment>
<evidence type="ECO:0000313" key="3">
    <source>
        <dbReference type="Proteomes" id="UP000585437"/>
    </source>
</evidence>
<reference evidence="2 3" key="1">
    <citation type="submission" date="2020-08" db="EMBL/GenBank/DDBJ databases">
        <title>The Agave Microbiome: Exploring the role of microbial communities in plant adaptations to desert environments.</title>
        <authorList>
            <person name="Partida-Martinez L.P."/>
        </authorList>
    </citation>
    <scope>NUCLEOTIDE SEQUENCE [LARGE SCALE GENOMIC DNA]</scope>
    <source>
        <strain evidence="2 3">AS3.12</strain>
    </source>
</reference>
<dbReference type="Pfam" id="PF22187">
    <property type="entry name" value="DUF6946"/>
    <property type="match status" value="1"/>
</dbReference>
<accession>A0A7X0JPH3</accession>
<dbReference type="InterPro" id="IPR054024">
    <property type="entry name" value="DUF6946"/>
</dbReference>
<proteinExistence type="predicted"/>
<keyword evidence="3" id="KW-1185">Reference proteome</keyword>
<feature type="domain" description="DUF6946" evidence="1">
    <location>
        <begin position="10"/>
        <end position="217"/>
    </location>
</feature>